<dbReference type="InterPro" id="IPR000033">
    <property type="entry name" value="LDLR_classB_rpt"/>
</dbReference>
<evidence type="ECO:0000256" key="4">
    <source>
        <dbReference type="ARBA" id="ARBA00023157"/>
    </source>
</evidence>
<protein>
    <submittedName>
        <fullName evidence="11">Low-density lipoprotein receptor-related protein 6</fullName>
    </submittedName>
</protein>
<feature type="transmembrane region" description="Helical" evidence="8">
    <location>
        <begin position="393"/>
        <end position="417"/>
    </location>
</feature>
<keyword evidence="3" id="KW-0677">Repeat</keyword>
<evidence type="ECO:0000313" key="10">
    <source>
        <dbReference type="Proteomes" id="UP000085678"/>
    </source>
</evidence>
<sequence>MEEVHLLLRLSFFLLIHSVVSQYVTDNFLILTDKHNGIIWQADLAREKLVQVYSQCTNPISVSYDPVEQRVYWTEVIPILHGLSRIRRVGIDGSRAGTIYSFETLSNGQLAEKVPDGIAVDHVSRLLYYTEAENDVIGVMRLDGSYHKVLINTGLAEPRAITLDPYNGWMYWTDWGTEAKIERAHMDGGNRQTVVDTALSWPNGIDIDIPEQKLYWCDGNYSRIEVSDTDGSNRRVKVERFPQNGGRYFGVAVDGTKVYFTDWAFRIWVFHMVNKTGGSIPQSKVQSNFPVVQAPAQLTDLHVYQSSYQPTGSNGCSINNGGCPYLCLPKPNGRTCACPDSVCLSGQSTSGNVPLDTSSPAMVEPSSSRTVQGGLISAEDHVETRPASQPVSAALIAVSVVSVVIIIALVLLVVVILKKRNAPQNSLPTNPHLNPAFDNNGNDKPERHLSSSPHQGDTSHYEGLTPAMPNISSKDEHPYQQITVYQIPTFTVYENGANDYQPILPSTREENV</sequence>
<keyword evidence="2 9" id="KW-0732">Signal</keyword>
<dbReference type="Gene3D" id="2.120.10.30">
    <property type="entry name" value="TolB, C-terminal domain"/>
    <property type="match status" value="1"/>
</dbReference>
<evidence type="ECO:0000256" key="7">
    <source>
        <dbReference type="SAM" id="MobiDB-lite"/>
    </source>
</evidence>
<dbReference type="AlphaFoldDB" id="A0A1S3H6Z5"/>
<evidence type="ECO:0000256" key="3">
    <source>
        <dbReference type="ARBA" id="ARBA00022737"/>
    </source>
</evidence>
<feature type="repeat" description="LDL-receptor class B" evidence="6">
    <location>
        <begin position="212"/>
        <end position="257"/>
    </location>
</feature>
<keyword evidence="8" id="KW-0472">Membrane</keyword>
<dbReference type="InParanoid" id="A0A1S3H6Z5"/>
<evidence type="ECO:0000313" key="11">
    <source>
        <dbReference type="RefSeq" id="XP_013380899.1"/>
    </source>
</evidence>
<evidence type="ECO:0000256" key="1">
    <source>
        <dbReference type="ARBA" id="ARBA00022536"/>
    </source>
</evidence>
<dbReference type="OrthoDB" id="10046193at2759"/>
<dbReference type="GeneID" id="106151992"/>
<feature type="compositionally biased region" description="Polar residues" evidence="7">
    <location>
        <begin position="423"/>
        <end position="440"/>
    </location>
</feature>
<dbReference type="PROSITE" id="PS51120">
    <property type="entry name" value="LDLRB"/>
    <property type="match status" value="3"/>
</dbReference>
<keyword evidence="11" id="KW-0675">Receptor</keyword>
<dbReference type="RefSeq" id="XP_013380899.1">
    <property type="nucleotide sequence ID" value="XM_013525445.1"/>
</dbReference>
<evidence type="ECO:0000256" key="9">
    <source>
        <dbReference type="SAM" id="SignalP"/>
    </source>
</evidence>
<keyword evidence="8" id="KW-0812">Transmembrane</keyword>
<keyword evidence="11" id="KW-0449">Lipoprotein</keyword>
<evidence type="ECO:0000256" key="5">
    <source>
        <dbReference type="ARBA" id="ARBA00023180"/>
    </source>
</evidence>
<dbReference type="GO" id="GO:0017147">
    <property type="term" value="F:Wnt-protein binding"/>
    <property type="evidence" value="ECO:0007669"/>
    <property type="project" value="TreeGrafter"/>
</dbReference>
<keyword evidence="1" id="KW-0245">EGF-like domain</keyword>
<keyword evidence="5" id="KW-0325">Glycoprotein</keyword>
<feature type="signal peptide" evidence="9">
    <location>
        <begin position="1"/>
        <end position="21"/>
    </location>
</feature>
<dbReference type="InterPro" id="IPR050778">
    <property type="entry name" value="Cueball_EGF_LRP_Nidogen"/>
</dbReference>
<feature type="repeat" description="LDL-receptor class B" evidence="6">
    <location>
        <begin position="125"/>
        <end position="167"/>
    </location>
</feature>
<dbReference type="SMART" id="SM00135">
    <property type="entry name" value="LY"/>
    <property type="match status" value="4"/>
</dbReference>
<evidence type="ECO:0000256" key="6">
    <source>
        <dbReference type="PROSITE-ProRule" id="PRU00461"/>
    </source>
</evidence>
<organism evidence="10 11">
    <name type="scientific">Lingula anatina</name>
    <name type="common">Brachiopod</name>
    <name type="synonym">Lingula unguis</name>
    <dbReference type="NCBI Taxonomy" id="7574"/>
    <lineage>
        <taxon>Eukaryota</taxon>
        <taxon>Metazoa</taxon>
        <taxon>Spiralia</taxon>
        <taxon>Lophotrochozoa</taxon>
        <taxon>Brachiopoda</taxon>
        <taxon>Linguliformea</taxon>
        <taxon>Lingulata</taxon>
        <taxon>Lingulida</taxon>
        <taxon>Linguloidea</taxon>
        <taxon>Lingulidae</taxon>
        <taxon>Lingula</taxon>
    </lineage>
</organism>
<evidence type="ECO:0000256" key="8">
    <source>
        <dbReference type="SAM" id="Phobius"/>
    </source>
</evidence>
<dbReference type="InterPro" id="IPR011042">
    <property type="entry name" value="6-blade_b-propeller_TolB-like"/>
</dbReference>
<dbReference type="PANTHER" id="PTHR46513:SF13">
    <property type="entry name" value="EGF-LIKE DOMAIN-CONTAINING PROTEIN"/>
    <property type="match status" value="1"/>
</dbReference>
<dbReference type="GO" id="GO:0060070">
    <property type="term" value="P:canonical Wnt signaling pathway"/>
    <property type="evidence" value="ECO:0007669"/>
    <property type="project" value="TreeGrafter"/>
</dbReference>
<feature type="chain" id="PRO_5010244544" evidence="9">
    <location>
        <begin position="22"/>
        <end position="512"/>
    </location>
</feature>
<keyword evidence="4" id="KW-1015">Disulfide bond</keyword>
<evidence type="ECO:0000256" key="2">
    <source>
        <dbReference type="ARBA" id="ARBA00022729"/>
    </source>
</evidence>
<dbReference type="SUPFAM" id="SSF63825">
    <property type="entry name" value="YWTD domain"/>
    <property type="match status" value="1"/>
</dbReference>
<gene>
    <name evidence="11" type="primary">LOC106151992</name>
</gene>
<feature type="repeat" description="LDL-receptor class B" evidence="6">
    <location>
        <begin position="168"/>
        <end position="211"/>
    </location>
</feature>
<dbReference type="PANTHER" id="PTHR46513">
    <property type="entry name" value="VITELLOGENIN RECEPTOR-LIKE PROTEIN-RELATED-RELATED"/>
    <property type="match status" value="1"/>
</dbReference>
<proteinExistence type="predicted"/>
<dbReference type="Pfam" id="PF00058">
    <property type="entry name" value="Ldl_recept_b"/>
    <property type="match status" value="2"/>
</dbReference>
<feature type="region of interest" description="Disordered" evidence="7">
    <location>
        <begin position="423"/>
        <end position="475"/>
    </location>
</feature>
<reference evidence="11" key="1">
    <citation type="submission" date="2025-08" db="UniProtKB">
        <authorList>
            <consortium name="RefSeq"/>
        </authorList>
    </citation>
    <scope>IDENTIFICATION</scope>
    <source>
        <tissue evidence="11">Gonads</tissue>
    </source>
</reference>
<keyword evidence="10" id="KW-1185">Reference proteome</keyword>
<dbReference type="STRING" id="7574.A0A1S3H6Z5"/>
<dbReference type="GO" id="GO:0042813">
    <property type="term" value="F:Wnt receptor activity"/>
    <property type="evidence" value="ECO:0007669"/>
    <property type="project" value="TreeGrafter"/>
</dbReference>
<dbReference type="KEGG" id="lak:106151992"/>
<name>A0A1S3H6Z5_LINAN</name>
<dbReference type="FunFam" id="2.120.10.30:FF:000241">
    <property type="entry name" value="Low-density lipoprotein receptor-related protein 6"/>
    <property type="match status" value="1"/>
</dbReference>
<dbReference type="Proteomes" id="UP000085678">
    <property type="component" value="Unplaced"/>
</dbReference>
<accession>A0A1S3H6Z5</accession>
<dbReference type="GO" id="GO:0005886">
    <property type="term" value="C:plasma membrane"/>
    <property type="evidence" value="ECO:0007669"/>
    <property type="project" value="TreeGrafter"/>
</dbReference>
<keyword evidence="8" id="KW-1133">Transmembrane helix</keyword>